<name>A0ACB5UGV1_9FIRM</name>
<gene>
    <name evidence="1" type="ORF">AN2V17_12110</name>
</gene>
<dbReference type="Proteomes" id="UP001374599">
    <property type="component" value="Unassembled WGS sequence"/>
</dbReference>
<evidence type="ECO:0000313" key="1">
    <source>
        <dbReference type="EMBL" id="GMQ61981.1"/>
    </source>
</evidence>
<sequence length="195" mass="22176">MDCIKAGKLILSLRKEKNMTQKEIADALNISDKTISKWERGLGCPDVSLLGELANILGVNVEKLLLGDLSPNSKDTGNLKNVKFYVCSNCGDIIYSTGKAHISCCGRKLTPLVDKQHDEDHKIIIDEIENDYYITIKHEMTKNHYISFVAYVSFDRVQLVKLYPEQNAEIRLPKRQKGKLYVYCSKHGLWGKENK</sequence>
<reference evidence="1" key="1">
    <citation type="submission" date="2023-09" db="EMBL/GenBank/DDBJ databases">
        <title>Vallitalea sediminicola and Vallitalea maricola sp. nov., anaerobic bacteria isolated from marine sediment.</title>
        <authorList>
            <person name="Hirano S."/>
            <person name="Maeda A."/>
            <person name="Terahara T."/>
            <person name="Mori K."/>
            <person name="Hamada M."/>
            <person name="Matsumoto R."/>
            <person name="Kobayashi T."/>
        </authorList>
    </citation>
    <scope>NUCLEOTIDE SEQUENCE</scope>
    <source>
        <strain evidence="1">AN17-2</strain>
    </source>
</reference>
<evidence type="ECO:0000313" key="2">
    <source>
        <dbReference type="Proteomes" id="UP001374599"/>
    </source>
</evidence>
<protein>
    <submittedName>
        <fullName evidence="1">Helix-turn-helix domain-containing protein</fullName>
    </submittedName>
</protein>
<dbReference type="EMBL" id="BTPU01000018">
    <property type="protein sequence ID" value="GMQ61981.1"/>
    <property type="molecule type" value="Genomic_DNA"/>
</dbReference>
<accession>A0ACB5UGV1</accession>
<keyword evidence="2" id="KW-1185">Reference proteome</keyword>
<proteinExistence type="predicted"/>
<comment type="caution">
    <text evidence="1">The sequence shown here is derived from an EMBL/GenBank/DDBJ whole genome shotgun (WGS) entry which is preliminary data.</text>
</comment>
<organism evidence="1 2">
    <name type="scientific">Vallitalea maricola</name>
    <dbReference type="NCBI Taxonomy" id="3074433"/>
    <lineage>
        <taxon>Bacteria</taxon>
        <taxon>Bacillati</taxon>
        <taxon>Bacillota</taxon>
        <taxon>Clostridia</taxon>
        <taxon>Lachnospirales</taxon>
        <taxon>Vallitaleaceae</taxon>
        <taxon>Vallitalea</taxon>
    </lineage>
</organism>